<evidence type="ECO:0000313" key="3">
    <source>
        <dbReference type="EMBL" id="RVT50376.1"/>
    </source>
</evidence>
<keyword evidence="1" id="KW-0812">Transmembrane</keyword>
<feature type="domain" description="M23ase beta-sheet core" evidence="2">
    <location>
        <begin position="211"/>
        <end position="298"/>
    </location>
</feature>
<organism evidence="3 4">
    <name type="scientific">Rubrivivax albus</name>
    <dbReference type="NCBI Taxonomy" id="2499835"/>
    <lineage>
        <taxon>Bacteria</taxon>
        <taxon>Pseudomonadati</taxon>
        <taxon>Pseudomonadota</taxon>
        <taxon>Betaproteobacteria</taxon>
        <taxon>Burkholderiales</taxon>
        <taxon>Sphaerotilaceae</taxon>
        <taxon>Rubrivivax</taxon>
    </lineage>
</organism>
<protein>
    <submittedName>
        <fullName evidence="3">M23 family metallopeptidase</fullName>
    </submittedName>
</protein>
<dbReference type="InterPro" id="IPR011055">
    <property type="entry name" value="Dup_hybrid_motif"/>
</dbReference>
<comment type="caution">
    <text evidence="3">The sequence shown here is derived from an EMBL/GenBank/DDBJ whole genome shotgun (WGS) entry which is preliminary data.</text>
</comment>
<dbReference type="RefSeq" id="WP_128199203.1">
    <property type="nucleotide sequence ID" value="NZ_SACT01000005.1"/>
</dbReference>
<feature type="transmembrane region" description="Helical" evidence="1">
    <location>
        <begin position="51"/>
        <end position="74"/>
    </location>
</feature>
<dbReference type="OrthoDB" id="5489603at2"/>
<name>A0A437JT63_9BURK</name>
<evidence type="ECO:0000256" key="1">
    <source>
        <dbReference type="SAM" id="Phobius"/>
    </source>
</evidence>
<keyword evidence="1" id="KW-1133">Transmembrane helix</keyword>
<dbReference type="GO" id="GO:0004222">
    <property type="term" value="F:metalloendopeptidase activity"/>
    <property type="evidence" value="ECO:0007669"/>
    <property type="project" value="TreeGrafter"/>
</dbReference>
<feature type="transmembrane region" description="Helical" evidence="1">
    <location>
        <begin position="80"/>
        <end position="105"/>
    </location>
</feature>
<reference evidence="3 4" key="1">
    <citation type="submission" date="2019-01" db="EMBL/GenBank/DDBJ databases">
        <authorList>
            <person name="Chen W.-M."/>
        </authorList>
    </citation>
    <scope>NUCLEOTIDE SEQUENCE [LARGE SCALE GENOMIC DNA]</scope>
    <source>
        <strain evidence="3 4">ICH-3</strain>
    </source>
</reference>
<dbReference type="InterPro" id="IPR016047">
    <property type="entry name" value="M23ase_b-sheet_dom"/>
</dbReference>
<dbReference type="PANTHER" id="PTHR21666:SF285">
    <property type="entry name" value="M23 FAMILY METALLOPEPTIDASE"/>
    <property type="match status" value="1"/>
</dbReference>
<dbReference type="EMBL" id="SACT01000005">
    <property type="protein sequence ID" value="RVT50376.1"/>
    <property type="molecule type" value="Genomic_DNA"/>
</dbReference>
<feature type="transmembrane region" description="Helical" evidence="1">
    <location>
        <begin position="12"/>
        <end position="30"/>
    </location>
</feature>
<dbReference type="PANTHER" id="PTHR21666">
    <property type="entry name" value="PEPTIDASE-RELATED"/>
    <property type="match status" value="1"/>
</dbReference>
<dbReference type="InterPro" id="IPR050570">
    <property type="entry name" value="Cell_wall_metabolism_enzyme"/>
</dbReference>
<keyword evidence="4" id="KW-1185">Reference proteome</keyword>
<evidence type="ECO:0000259" key="2">
    <source>
        <dbReference type="Pfam" id="PF01551"/>
    </source>
</evidence>
<dbReference type="Pfam" id="PF01551">
    <property type="entry name" value="Peptidase_M23"/>
    <property type="match status" value="1"/>
</dbReference>
<sequence>MQDFERQVTTAALFVLAALGLWLVTALWRLKRLHRRGRLDAPTDTRPHPGLRLLRALGSLGLVGLAIGLADAWLSSLRGALFLSMSLKIALTATLVVCVALEVTLRARAHARPGAWPWIRSGVAALVFLAATVVLALRHQALHAHPPASADTLLAAPFAGRWVSTGAGPTAASNHHHRIASQRHAADIVRLCDDGRLYHGNGTAPADSCTWGAEVLAPIDGRVVQAVDGLPDQGSRSTLAGNHVVIRLDDQRYVALAHLKQGSVRVAVGDTVRCGQFIALAGASGNTDFPHLHVHVQDSASYDLHTSRSIPFRFRDVELRRHLWWQRVDSIDLIANDTVRADGTCPGVR</sequence>
<accession>A0A437JT63</accession>
<proteinExistence type="predicted"/>
<gene>
    <name evidence="3" type="ORF">ENE75_15270</name>
</gene>
<dbReference type="Proteomes" id="UP000288178">
    <property type="component" value="Unassembled WGS sequence"/>
</dbReference>
<feature type="transmembrane region" description="Helical" evidence="1">
    <location>
        <begin position="117"/>
        <end position="137"/>
    </location>
</feature>
<evidence type="ECO:0000313" key="4">
    <source>
        <dbReference type="Proteomes" id="UP000288178"/>
    </source>
</evidence>
<keyword evidence="1" id="KW-0472">Membrane</keyword>
<dbReference type="SUPFAM" id="SSF51261">
    <property type="entry name" value="Duplicated hybrid motif"/>
    <property type="match status" value="1"/>
</dbReference>
<dbReference type="AlphaFoldDB" id="A0A437JT63"/>
<dbReference type="CDD" id="cd12797">
    <property type="entry name" value="M23_peptidase"/>
    <property type="match status" value="1"/>
</dbReference>
<dbReference type="Gene3D" id="2.70.70.10">
    <property type="entry name" value="Glucose Permease (Domain IIA)"/>
    <property type="match status" value="1"/>
</dbReference>